<reference evidence="3" key="2">
    <citation type="submission" date="2023-05" db="EMBL/GenBank/DDBJ databases">
        <authorList>
            <consortium name="Lawrence Berkeley National Laboratory"/>
            <person name="Steindorff A."/>
            <person name="Hensen N."/>
            <person name="Bonometti L."/>
            <person name="Westerberg I."/>
            <person name="Brannstrom I.O."/>
            <person name="Guillou S."/>
            <person name="Cros-Aarteil S."/>
            <person name="Calhoun S."/>
            <person name="Haridas S."/>
            <person name="Kuo A."/>
            <person name="Mondo S."/>
            <person name="Pangilinan J."/>
            <person name="Riley R."/>
            <person name="Labutti K."/>
            <person name="Andreopoulos B."/>
            <person name="Lipzen A."/>
            <person name="Chen C."/>
            <person name="Yanf M."/>
            <person name="Daum C."/>
            <person name="Ng V."/>
            <person name="Clum A."/>
            <person name="Ohm R."/>
            <person name="Martin F."/>
            <person name="Silar P."/>
            <person name="Natvig D."/>
            <person name="Lalanne C."/>
            <person name="Gautier V."/>
            <person name="Ament-Velasquez S.L."/>
            <person name="Kruys A."/>
            <person name="Hutchinson M.I."/>
            <person name="Powell A.J."/>
            <person name="Barry K."/>
            <person name="Miller A.N."/>
            <person name="Grigoriev I.V."/>
            <person name="Debuchy R."/>
            <person name="Gladieux P."/>
            <person name="Thoren M.H."/>
            <person name="Johannesson H."/>
        </authorList>
    </citation>
    <scope>NUCLEOTIDE SEQUENCE</scope>
    <source>
        <strain evidence="3">CBS 532.94</strain>
    </source>
</reference>
<reference evidence="3" key="1">
    <citation type="journal article" date="2023" name="Mol. Phylogenet. Evol.">
        <title>Genome-scale phylogeny and comparative genomics of the fungal order Sordariales.</title>
        <authorList>
            <person name="Hensen N."/>
            <person name="Bonometti L."/>
            <person name="Westerberg I."/>
            <person name="Brannstrom I.O."/>
            <person name="Guillou S."/>
            <person name="Cros-Aarteil S."/>
            <person name="Calhoun S."/>
            <person name="Haridas S."/>
            <person name="Kuo A."/>
            <person name="Mondo S."/>
            <person name="Pangilinan J."/>
            <person name="Riley R."/>
            <person name="LaButti K."/>
            <person name="Andreopoulos B."/>
            <person name="Lipzen A."/>
            <person name="Chen C."/>
            <person name="Yan M."/>
            <person name="Daum C."/>
            <person name="Ng V."/>
            <person name="Clum A."/>
            <person name="Steindorff A."/>
            <person name="Ohm R.A."/>
            <person name="Martin F."/>
            <person name="Silar P."/>
            <person name="Natvig D.O."/>
            <person name="Lalanne C."/>
            <person name="Gautier V."/>
            <person name="Ament-Velasquez S.L."/>
            <person name="Kruys A."/>
            <person name="Hutchinson M.I."/>
            <person name="Powell A.J."/>
            <person name="Barry K."/>
            <person name="Miller A.N."/>
            <person name="Grigoriev I.V."/>
            <person name="Debuchy R."/>
            <person name="Gladieux P."/>
            <person name="Hiltunen Thoren M."/>
            <person name="Johannesson H."/>
        </authorList>
    </citation>
    <scope>NUCLEOTIDE SEQUENCE</scope>
    <source>
        <strain evidence="3">CBS 532.94</strain>
    </source>
</reference>
<organism evidence="3 4">
    <name type="scientific">Achaetomium macrosporum</name>
    <dbReference type="NCBI Taxonomy" id="79813"/>
    <lineage>
        <taxon>Eukaryota</taxon>
        <taxon>Fungi</taxon>
        <taxon>Dikarya</taxon>
        <taxon>Ascomycota</taxon>
        <taxon>Pezizomycotina</taxon>
        <taxon>Sordariomycetes</taxon>
        <taxon>Sordariomycetidae</taxon>
        <taxon>Sordariales</taxon>
        <taxon>Chaetomiaceae</taxon>
        <taxon>Achaetomium</taxon>
    </lineage>
</organism>
<dbReference type="SUPFAM" id="SSF51905">
    <property type="entry name" value="FAD/NAD(P)-binding domain"/>
    <property type="match status" value="1"/>
</dbReference>
<protein>
    <submittedName>
        <fullName evidence="3">Uncharacterized protein</fullName>
    </submittedName>
</protein>
<comment type="caution">
    <text evidence="3">The sequence shown here is derived from an EMBL/GenBank/DDBJ whole genome shotgun (WGS) entry which is preliminary data.</text>
</comment>
<accession>A0AAN7H8I7</accession>
<evidence type="ECO:0000313" key="3">
    <source>
        <dbReference type="EMBL" id="KAK4235187.1"/>
    </source>
</evidence>
<dbReference type="InterPro" id="IPR036188">
    <property type="entry name" value="FAD/NAD-bd_sf"/>
</dbReference>
<proteinExistence type="inferred from homology"/>
<dbReference type="PANTHER" id="PTHR42877:SF1">
    <property type="entry name" value="FAD-BINDING MONOOXYGENASE STCW"/>
    <property type="match status" value="1"/>
</dbReference>
<dbReference type="InterPro" id="IPR051209">
    <property type="entry name" value="FAD-bind_Monooxygenase_sf"/>
</dbReference>
<evidence type="ECO:0000256" key="2">
    <source>
        <dbReference type="SAM" id="MobiDB-lite"/>
    </source>
</evidence>
<dbReference type="AlphaFoldDB" id="A0AAN7H8I7"/>
<name>A0AAN7H8I7_9PEZI</name>
<evidence type="ECO:0000313" key="4">
    <source>
        <dbReference type="Proteomes" id="UP001303760"/>
    </source>
</evidence>
<dbReference type="Gene3D" id="3.50.50.60">
    <property type="entry name" value="FAD/NAD(P)-binding domain"/>
    <property type="match status" value="1"/>
</dbReference>
<dbReference type="PANTHER" id="PTHR42877">
    <property type="entry name" value="L-ORNITHINE N(5)-MONOOXYGENASE-RELATED"/>
    <property type="match status" value="1"/>
</dbReference>
<feature type="region of interest" description="Disordered" evidence="2">
    <location>
        <begin position="1"/>
        <end position="37"/>
    </location>
</feature>
<comment type="similarity">
    <text evidence="1">Belongs to the FAD-binding monooxygenase family.</text>
</comment>
<dbReference type="Proteomes" id="UP001303760">
    <property type="component" value="Unassembled WGS sequence"/>
</dbReference>
<feature type="compositionally biased region" description="Low complexity" evidence="2">
    <location>
        <begin position="7"/>
        <end position="18"/>
    </location>
</feature>
<gene>
    <name evidence="3" type="ORF">C8A03DRAFT_36972</name>
</gene>
<sequence>MQPHANTSTPSSGHPSGSVYRPATQAPKQEYTPEYREEFRRNPSALIAHAKAIEAEANGTWGIFLPGLPRTKGASGYFGKRMADMIKDEQAIQLANVSVHSTHVARCTEDGVVDGDGLERNVDTIVSATGFDNPYRLHFRVVGKGGVDLRVK</sequence>
<dbReference type="EMBL" id="MU860289">
    <property type="protein sequence ID" value="KAK4235187.1"/>
    <property type="molecule type" value="Genomic_DNA"/>
</dbReference>
<evidence type="ECO:0000256" key="1">
    <source>
        <dbReference type="ARBA" id="ARBA00010139"/>
    </source>
</evidence>
<keyword evidence="4" id="KW-1185">Reference proteome</keyword>